<comment type="caution">
    <text evidence="2">The sequence shown here is derived from an EMBL/GenBank/DDBJ whole genome shotgun (WGS) entry which is preliminary data.</text>
</comment>
<organism evidence="2 3">
    <name type="scientific">Amycolatopsis minnesotensis</name>
    <dbReference type="NCBI Taxonomy" id="337894"/>
    <lineage>
        <taxon>Bacteria</taxon>
        <taxon>Bacillati</taxon>
        <taxon>Actinomycetota</taxon>
        <taxon>Actinomycetes</taxon>
        <taxon>Pseudonocardiales</taxon>
        <taxon>Pseudonocardiaceae</taxon>
        <taxon>Amycolatopsis</taxon>
    </lineage>
</organism>
<proteinExistence type="predicted"/>
<evidence type="ECO:0000313" key="2">
    <source>
        <dbReference type="EMBL" id="GAA1953666.1"/>
    </source>
</evidence>
<gene>
    <name evidence="2" type="ORF">GCM10009754_23640</name>
</gene>
<evidence type="ECO:0000313" key="3">
    <source>
        <dbReference type="Proteomes" id="UP001501116"/>
    </source>
</evidence>
<dbReference type="Proteomes" id="UP001501116">
    <property type="component" value="Unassembled WGS sequence"/>
</dbReference>
<dbReference type="Pfam" id="PF13560">
    <property type="entry name" value="HTH_31"/>
    <property type="match status" value="1"/>
</dbReference>
<dbReference type="PROSITE" id="PS50943">
    <property type="entry name" value="HTH_CROC1"/>
    <property type="match status" value="1"/>
</dbReference>
<protein>
    <submittedName>
        <fullName evidence="2">Helix-turn-helix transcriptional regulator</fullName>
    </submittedName>
</protein>
<dbReference type="CDD" id="cd00093">
    <property type="entry name" value="HTH_XRE"/>
    <property type="match status" value="1"/>
</dbReference>
<sequence>MSGHDVARQTGFSAGNISRWENGRREIGIVDAATYLATCGVDLAERNRLLDLTEPPSELYWVRPYFHKLADALKSVIIQESIANSLVGYQPLLIPGLLQTEDYARALWDGLLHPKELEVLVTARMDRQKALDRRDPLCGTFFVHERAVRSVVGGPEVMHEQILHLLLASAVPTCVLRVVPEASDACSSLCAPFNILGFAEHSAIVNTEVYGATIFLDDRLCVDAYYALVARLEHNALNEGQSRDLLSRLAGERDRMEE</sequence>
<accession>A0ABN2QJL1</accession>
<dbReference type="InterPro" id="IPR043917">
    <property type="entry name" value="DUF5753"/>
</dbReference>
<reference evidence="2 3" key="1">
    <citation type="journal article" date="2019" name="Int. J. Syst. Evol. Microbiol.">
        <title>The Global Catalogue of Microorganisms (GCM) 10K type strain sequencing project: providing services to taxonomists for standard genome sequencing and annotation.</title>
        <authorList>
            <consortium name="The Broad Institute Genomics Platform"/>
            <consortium name="The Broad Institute Genome Sequencing Center for Infectious Disease"/>
            <person name="Wu L."/>
            <person name="Ma J."/>
        </authorList>
    </citation>
    <scope>NUCLEOTIDE SEQUENCE [LARGE SCALE GENOMIC DNA]</scope>
    <source>
        <strain evidence="2 3">JCM 14545</strain>
    </source>
</reference>
<feature type="domain" description="HTH cro/C1-type" evidence="1">
    <location>
        <begin position="5"/>
        <end position="46"/>
    </location>
</feature>
<keyword evidence="3" id="KW-1185">Reference proteome</keyword>
<evidence type="ECO:0000259" key="1">
    <source>
        <dbReference type="PROSITE" id="PS50943"/>
    </source>
</evidence>
<name>A0ABN2QJL1_9PSEU</name>
<dbReference type="Pfam" id="PF19054">
    <property type="entry name" value="DUF5753"/>
    <property type="match status" value="1"/>
</dbReference>
<dbReference type="InterPro" id="IPR010982">
    <property type="entry name" value="Lambda_DNA-bd_dom_sf"/>
</dbReference>
<dbReference type="EMBL" id="BAAANN010000008">
    <property type="protein sequence ID" value="GAA1953666.1"/>
    <property type="molecule type" value="Genomic_DNA"/>
</dbReference>
<dbReference type="SUPFAM" id="SSF47413">
    <property type="entry name" value="lambda repressor-like DNA-binding domains"/>
    <property type="match status" value="1"/>
</dbReference>
<dbReference type="InterPro" id="IPR001387">
    <property type="entry name" value="Cro/C1-type_HTH"/>
</dbReference>